<name>A0ABR0S722_9HYPO</name>
<evidence type="ECO:0000256" key="1">
    <source>
        <dbReference type="SAM" id="MobiDB-lite"/>
    </source>
</evidence>
<reference evidence="2 3" key="1">
    <citation type="submission" date="2024-01" db="EMBL/GenBank/DDBJ databases">
        <title>Complete genome of Cladobotryum mycophilum ATHUM6906.</title>
        <authorList>
            <person name="Christinaki A.C."/>
            <person name="Myridakis A.I."/>
            <person name="Kouvelis V.N."/>
        </authorList>
    </citation>
    <scope>NUCLEOTIDE SEQUENCE [LARGE SCALE GENOMIC DNA]</scope>
    <source>
        <strain evidence="2 3">ATHUM6906</strain>
    </source>
</reference>
<dbReference type="EMBL" id="JAVFKD010000016">
    <property type="protein sequence ID" value="KAK5987963.1"/>
    <property type="molecule type" value="Genomic_DNA"/>
</dbReference>
<organism evidence="2 3">
    <name type="scientific">Cladobotryum mycophilum</name>
    <dbReference type="NCBI Taxonomy" id="491253"/>
    <lineage>
        <taxon>Eukaryota</taxon>
        <taxon>Fungi</taxon>
        <taxon>Dikarya</taxon>
        <taxon>Ascomycota</taxon>
        <taxon>Pezizomycotina</taxon>
        <taxon>Sordariomycetes</taxon>
        <taxon>Hypocreomycetidae</taxon>
        <taxon>Hypocreales</taxon>
        <taxon>Hypocreaceae</taxon>
        <taxon>Cladobotryum</taxon>
    </lineage>
</organism>
<comment type="caution">
    <text evidence="2">The sequence shown here is derived from an EMBL/GenBank/DDBJ whole genome shotgun (WGS) entry which is preliminary data.</text>
</comment>
<feature type="compositionally biased region" description="Basic and acidic residues" evidence="1">
    <location>
        <begin position="186"/>
        <end position="203"/>
    </location>
</feature>
<feature type="region of interest" description="Disordered" evidence="1">
    <location>
        <begin position="1"/>
        <end position="306"/>
    </location>
</feature>
<gene>
    <name evidence="2" type="ORF">PT974_12099</name>
</gene>
<feature type="compositionally biased region" description="Polar residues" evidence="1">
    <location>
        <begin position="293"/>
        <end position="306"/>
    </location>
</feature>
<sequence length="306" mass="33118">MTTTRKSSHKSLASKAQRKPCYKAARQTETPSKHSRRSNAPSPEIILNDDVEATDDLSTDLEDCSTKGVEKQSAADAEQLDASPSNPKLVAPITPAAKGKSKPKTPEPAAPKKPRSTKAKPAAAVDTAKGRSRTRKPVPTTTRQLRPRKAQPSPTPAKRAAKRVAEDQETGGDKKRQKVVKFDSANLEKAKKDAAEARLDPHIKGLKSPNGRRATGRPPSKIAPRTKASKSARLSKLREVSTNDSNSHLPTQPEESDKEKSPDRKRKRAASDPGKQQSKSQRTRRANSEPPADTTSSPNVSSDNES</sequence>
<feature type="compositionally biased region" description="Acidic residues" evidence="1">
    <location>
        <begin position="47"/>
        <end position="63"/>
    </location>
</feature>
<evidence type="ECO:0000313" key="3">
    <source>
        <dbReference type="Proteomes" id="UP001338125"/>
    </source>
</evidence>
<feature type="compositionally biased region" description="Basic and acidic residues" evidence="1">
    <location>
        <begin position="163"/>
        <end position="174"/>
    </location>
</feature>
<dbReference type="Proteomes" id="UP001338125">
    <property type="component" value="Unassembled WGS sequence"/>
</dbReference>
<proteinExistence type="predicted"/>
<protein>
    <submittedName>
        <fullName evidence="2">Uncharacterized protein</fullName>
    </submittedName>
</protein>
<evidence type="ECO:0000313" key="2">
    <source>
        <dbReference type="EMBL" id="KAK5987963.1"/>
    </source>
</evidence>
<accession>A0ABR0S722</accession>
<keyword evidence="3" id="KW-1185">Reference proteome</keyword>